<evidence type="ECO:0000313" key="2">
    <source>
        <dbReference type="Proteomes" id="UP000239735"/>
    </source>
</evidence>
<evidence type="ECO:0008006" key="3">
    <source>
        <dbReference type="Google" id="ProtNLM"/>
    </source>
</evidence>
<reference evidence="2" key="1">
    <citation type="submission" date="2018-02" db="EMBL/GenBank/DDBJ databases">
        <authorList>
            <person name="Hausmann B."/>
        </authorList>
    </citation>
    <scope>NUCLEOTIDE SEQUENCE [LARGE SCALE GENOMIC DNA]</scope>
    <source>
        <strain evidence="2">Peat soil MAG SbA5</strain>
    </source>
</reference>
<dbReference type="Pfam" id="PF02585">
    <property type="entry name" value="PIG-L"/>
    <property type="match status" value="1"/>
</dbReference>
<evidence type="ECO:0000313" key="1">
    <source>
        <dbReference type="EMBL" id="SPE31374.1"/>
    </source>
</evidence>
<accession>A0A2N9M7E7</accession>
<dbReference type="SUPFAM" id="SSF102588">
    <property type="entry name" value="LmbE-like"/>
    <property type="match status" value="1"/>
</dbReference>
<dbReference type="Gene3D" id="3.40.50.10320">
    <property type="entry name" value="LmbE-like"/>
    <property type="match status" value="1"/>
</dbReference>
<sequence>MERLPAAVVVAHPDDETLWCGGYILTHPEFHWRIATLCRAQDADRAPKFYRVLEQLGAEGEMANLDDGPSQAPLPIEQVQETIARLLAETSYSLILTHGPNGEYTRHRRHEECCHAVVELWQSGRIYTDRLWSFAYEDGGRAYLPRVRTDADRRDVLTDNLWLEKRRLITDVYGFGIDSWEARTAPREEGFWCFASAQAAAKRTAFREQQS</sequence>
<name>A0A2N9M7E7_9BACT</name>
<organism evidence="1 2">
    <name type="scientific">Candidatus Sulfuritelmatomonas gaucii</name>
    <dbReference type="NCBI Taxonomy" id="2043161"/>
    <lineage>
        <taxon>Bacteria</taxon>
        <taxon>Pseudomonadati</taxon>
        <taxon>Acidobacteriota</taxon>
        <taxon>Terriglobia</taxon>
        <taxon>Terriglobales</taxon>
        <taxon>Acidobacteriaceae</taxon>
        <taxon>Candidatus Sulfuritelmatomonas</taxon>
    </lineage>
</organism>
<dbReference type="EMBL" id="OKRB01000150">
    <property type="protein sequence ID" value="SPE31374.1"/>
    <property type="molecule type" value="Genomic_DNA"/>
</dbReference>
<proteinExistence type="predicted"/>
<dbReference type="InterPro" id="IPR003737">
    <property type="entry name" value="GlcNAc_PI_deacetylase-related"/>
</dbReference>
<dbReference type="OrthoDB" id="9790023at2"/>
<dbReference type="Proteomes" id="UP000239735">
    <property type="component" value="Unassembled WGS sequence"/>
</dbReference>
<dbReference type="InterPro" id="IPR024078">
    <property type="entry name" value="LmbE-like_dom_sf"/>
</dbReference>
<protein>
    <recommendedName>
        <fullName evidence="3">LmbE family protein</fullName>
    </recommendedName>
</protein>
<gene>
    <name evidence="1" type="ORF">SBA5_880042</name>
</gene>
<dbReference type="AlphaFoldDB" id="A0A2N9M7E7"/>